<organism evidence="2 3">
    <name type="scientific">Vitis vinifera</name>
    <name type="common">Grape</name>
    <dbReference type="NCBI Taxonomy" id="29760"/>
    <lineage>
        <taxon>Eukaryota</taxon>
        <taxon>Viridiplantae</taxon>
        <taxon>Streptophyta</taxon>
        <taxon>Embryophyta</taxon>
        <taxon>Tracheophyta</taxon>
        <taxon>Spermatophyta</taxon>
        <taxon>Magnoliopsida</taxon>
        <taxon>eudicotyledons</taxon>
        <taxon>Gunneridae</taxon>
        <taxon>Pentapetalae</taxon>
        <taxon>rosids</taxon>
        <taxon>Vitales</taxon>
        <taxon>Vitaceae</taxon>
        <taxon>Viteae</taxon>
        <taxon>Vitis</taxon>
    </lineage>
</organism>
<dbReference type="EMBL" id="QGNW01000777">
    <property type="protein sequence ID" value="RVW62331.1"/>
    <property type="molecule type" value="Genomic_DNA"/>
</dbReference>
<protein>
    <recommendedName>
        <fullName evidence="1">UBA domain-containing protein</fullName>
    </recommendedName>
</protein>
<dbReference type="Gene3D" id="1.10.8.10">
    <property type="entry name" value="DNA helicase RuvA subunit, C-terminal domain"/>
    <property type="match status" value="1"/>
</dbReference>
<dbReference type="Proteomes" id="UP000288805">
    <property type="component" value="Unassembled WGS sequence"/>
</dbReference>
<accession>A0A438FQW7</accession>
<evidence type="ECO:0000313" key="2">
    <source>
        <dbReference type="EMBL" id="RVW62331.1"/>
    </source>
</evidence>
<comment type="caution">
    <text evidence="2">The sequence shown here is derived from an EMBL/GenBank/DDBJ whole genome shotgun (WGS) entry which is preliminary data.</text>
</comment>
<evidence type="ECO:0000313" key="3">
    <source>
        <dbReference type="Proteomes" id="UP000288805"/>
    </source>
</evidence>
<proteinExistence type="predicted"/>
<sequence length="38" mass="4184">MIAPEVDKKLLEELEAMGFPTARATRALHYSGESFGNC</sequence>
<dbReference type="InterPro" id="IPR015940">
    <property type="entry name" value="UBA"/>
</dbReference>
<dbReference type="InterPro" id="IPR009060">
    <property type="entry name" value="UBA-like_sf"/>
</dbReference>
<dbReference type="PANTHER" id="PTHR46713">
    <property type="entry name" value="F13M7.16 PROTEIN"/>
    <property type="match status" value="1"/>
</dbReference>
<reference evidence="2 3" key="1">
    <citation type="journal article" date="2018" name="PLoS Genet.">
        <title>Population sequencing reveals clonal diversity and ancestral inbreeding in the grapevine cultivar Chardonnay.</title>
        <authorList>
            <person name="Roach M.J."/>
            <person name="Johnson D.L."/>
            <person name="Bohlmann J."/>
            <person name="van Vuuren H.J."/>
            <person name="Jones S.J."/>
            <person name="Pretorius I.S."/>
            <person name="Schmidt S.A."/>
            <person name="Borneman A.R."/>
        </authorList>
    </citation>
    <scope>NUCLEOTIDE SEQUENCE [LARGE SCALE GENOMIC DNA]</scope>
    <source>
        <strain evidence="3">cv. Chardonnay</strain>
        <tissue evidence="2">Leaf</tissue>
    </source>
</reference>
<gene>
    <name evidence="2" type="ORF">CK203_063456</name>
</gene>
<name>A0A438FQW7_VITVI</name>
<dbReference type="AlphaFoldDB" id="A0A438FQW7"/>
<dbReference type="SUPFAM" id="SSF46934">
    <property type="entry name" value="UBA-like"/>
    <property type="match status" value="1"/>
</dbReference>
<dbReference type="PANTHER" id="PTHR46713:SF1">
    <property type="entry name" value="F13M7.16 PROTEIN"/>
    <property type="match status" value="1"/>
</dbReference>
<dbReference type="Pfam" id="PF22562">
    <property type="entry name" value="UBA_7"/>
    <property type="match status" value="1"/>
</dbReference>
<evidence type="ECO:0000259" key="1">
    <source>
        <dbReference type="Pfam" id="PF22562"/>
    </source>
</evidence>
<feature type="domain" description="UBA" evidence="1">
    <location>
        <begin position="7"/>
        <end position="33"/>
    </location>
</feature>